<dbReference type="InterPro" id="IPR036866">
    <property type="entry name" value="RibonucZ/Hydroxyglut_hydro"/>
</dbReference>
<name>A0A4S4MS60_9APHY</name>
<protein>
    <submittedName>
        <fullName evidence="2">Uncharacterized protein</fullName>
    </submittedName>
</protein>
<evidence type="ECO:0000313" key="2">
    <source>
        <dbReference type="EMBL" id="THH29002.1"/>
    </source>
</evidence>
<organism evidence="2 3">
    <name type="scientific">Antrodiella citrinella</name>
    <dbReference type="NCBI Taxonomy" id="2447956"/>
    <lineage>
        <taxon>Eukaryota</taxon>
        <taxon>Fungi</taxon>
        <taxon>Dikarya</taxon>
        <taxon>Basidiomycota</taxon>
        <taxon>Agaricomycotina</taxon>
        <taxon>Agaricomycetes</taxon>
        <taxon>Polyporales</taxon>
        <taxon>Steccherinaceae</taxon>
        <taxon>Antrodiella</taxon>
    </lineage>
</organism>
<dbReference type="PANTHER" id="PTHR46018:SF2">
    <property type="entry name" value="ZINC PHOSPHODIESTERASE ELAC PROTEIN 1"/>
    <property type="match status" value="1"/>
</dbReference>
<gene>
    <name evidence="2" type="ORF">EUX98_g5192</name>
</gene>
<reference evidence="2 3" key="1">
    <citation type="submission" date="2019-02" db="EMBL/GenBank/DDBJ databases">
        <title>Genome sequencing of the rare red list fungi Antrodiella citrinella (Flaviporus citrinellus).</title>
        <authorList>
            <person name="Buettner E."/>
            <person name="Kellner H."/>
        </authorList>
    </citation>
    <scope>NUCLEOTIDE SEQUENCE [LARGE SCALE GENOMIC DNA]</scope>
    <source>
        <strain evidence="2 3">DSM 108506</strain>
    </source>
</reference>
<feature type="compositionally biased region" description="Basic and acidic residues" evidence="1">
    <location>
        <begin position="203"/>
        <end position="213"/>
    </location>
</feature>
<dbReference type="PANTHER" id="PTHR46018">
    <property type="entry name" value="ZINC PHOSPHODIESTERASE ELAC PROTEIN 1"/>
    <property type="match status" value="1"/>
</dbReference>
<dbReference type="Proteomes" id="UP000308730">
    <property type="component" value="Unassembled WGS sequence"/>
</dbReference>
<feature type="region of interest" description="Disordered" evidence="1">
    <location>
        <begin position="1"/>
        <end position="22"/>
    </location>
</feature>
<evidence type="ECO:0000256" key="1">
    <source>
        <dbReference type="SAM" id="MobiDB-lite"/>
    </source>
</evidence>
<dbReference type="OrthoDB" id="527344at2759"/>
<dbReference type="AlphaFoldDB" id="A0A4S4MS60"/>
<dbReference type="Gene3D" id="3.60.15.10">
    <property type="entry name" value="Ribonuclease Z/Hydroxyacylglutathione hydrolase-like"/>
    <property type="match status" value="1"/>
</dbReference>
<proteinExistence type="predicted"/>
<sequence length="246" mass="26929">MEPVRIMTSPLSSAATADLTPASTPATKSAAHVSVEAASGVATVPATSYSTVPAKISLLIHECTDAHIPERIDTKSRTGRNRRPDVVRAKAVEKGHSIPAMAGAFAYAIDAEKLVLNHIGSRFPAPPPPNHSYSEWHKFQQACIDEIERQALETFQPSFASSRSFQNKSVIAAWDFLTIEVFAYEPDEDRYDRGKVQEAIEMFREGSSHDSKRTSYHNRGDSSQPRRGREQSGGGSSYGGSKKPRK</sequence>
<keyword evidence="3" id="KW-1185">Reference proteome</keyword>
<dbReference type="EMBL" id="SGPM01000145">
    <property type="protein sequence ID" value="THH29002.1"/>
    <property type="molecule type" value="Genomic_DNA"/>
</dbReference>
<evidence type="ECO:0000313" key="3">
    <source>
        <dbReference type="Proteomes" id="UP000308730"/>
    </source>
</evidence>
<dbReference type="GO" id="GO:0005634">
    <property type="term" value="C:nucleus"/>
    <property type="evidence" value="ECO:0007669"/>
    <property type="project" value="TreeGrafter"/>
</dbReference>
<accession>A0A4S4MS60</accession>
<dbReference type="GO" id="GO:0042781">
    <property type="term" value="F:3'-tRNA processing endoribonuclease activity"/>
    <property type="evidence" value="ECO:0007669"/>
    <property type="project" value="TreeGrafter"/>
</dbReference>
<feature type="region of interest" description="Disordered" evidence="1">
    <location>
        <begin position="203"/>
        <end position="246"/>
    </location>
</feature>
<comment type="caution">
    <text evidence="2">The sequence shown here is derived from an EMBL/GenBank/DDBJ whole genome shotgun (WGS) entry which is preliminary data.</text>
</comment>